<evidence type="ECO:0000313" key="10">
    <source>
        <dbReference type="Proteomes" id="UP001163821"/>
    </source>
</evidence>
<dbReference type="NCBIfam" id="TIGR04057">
    <property type="entry name" value="SusC_RagA_signa"/>
    <property type="match status" value="1"/>
</dbReference>
<dbReference type="InterPro" id="IPR008969">
    <property type="entry name" value="CarboxyPept-like_regulatory"/>
</dbReference>
<comment type="caution">
    <text evidence="9">The sequence shown here is derived from an EMBL/GenBank/DDBJ whole genome shotgun (WGS) entry which is preliminary data.</text>
</comment>
<dbReference type="SUPFAM" id="SSF56935">
    <property type="entry name" value="Porins"/>
    <property type="match status" value="1"/>
</dbReference>
<evidence type="ECO:0000313" key="9">
    <source>
        <dbReference type="EMBL" id="MCW0483083.1"/>
    </source>
</evidence>
<evidence type="ECO:0000256" key="1">
    <source>
        <dbReference type="ARBA" id="ARBA00004571"/>
    </source>
</evidence>
<dbReference type="InterPro" id="IPR011662">
    <property type="entry name" value="Secretin/TonB_short_N"/>
</dbReference>
<proteinExistence type="inferred from homology"/>
<keyword evidence="5 7" id="KW-0472">Membrane</keyword>
<keyword evidence="10" id="KW-1185">Reference proteome</keyword>
<protein>
    <submittedName>
        <fullName evidence="9">TonB-dependent receptor</fullName>
    </submittedName>
</protein>
<dbReference type="InterPro" id="IPR036942">
    <property type="entry name" value="Beta-barrel_TonB_sf"/>
</dbReference>
<dbReference type="Pfam" id="PF13715">
    <property type="entry name" value="CarbopepD_reg_2"/>
    <property type="match status" value="1"/>
</dbReference>
<dbReference type="PROSITE" id="PS52016">
    <property type="entry name" value="TONB_DEPENDENT_REC_3"/>
    <property type="match status" value="1"/>
</dbReference>
<dbReference type="InterPro" id="IPR037066">
    <property type="entry name" value="Plug_dom_sf"/>
</dbReference>
<keyword evidence="3 7" id="KW-1134">Transmembrane beta strand</keyword>
<dbReference type="Gene3D" id="2.170.130.10">
    <property type="entry name" value="TonB-dependent receptor, plug domain"/>
    <property type="match status" value="1"/>
</dbReference>
<accession>A0AA41YBF1</accession>
<dbReference type="Gene3D" id="2.40.170.20">
    <property type="entry name" value="TonB-dependent receptor, beta-barrel domain"/>
    <property type="match status" value="1"/>
</dbReference>
<keyword evidence="9" id="KW-0675">Receptor</keyword>
<keyword evidence="6 7" id="KW-0998">Cell outer membrane</keyword>
<dbReference type="Gene3D" id="2.60.40.1120">
    <property type="entry name" value="Carboxypeptidase-like, regulatory domain"/>
    <property type="match status" value="1"/>
</dbReference>
<evidence type="ECO:0000256" key="6">
    <source>
        <dbReference type="ARBA" id="ARBA00023237"/>
    </source>
</evidence>
<reference evidence="9" key="1">
    <citation type="submission" date="2022-10" db="EMBL/GenBank/DDBJ databases">
        <title>Gaoshiqiia sediminis gen. nov., sp. nov., isolated from coastal sediment.</title>
        <authorList>
            <person name="Yu W.X."/>
            <person name="Mu D.S."/>
            <person name="Du J.Z."/>
            <person name="Liang Y.Q."/>
        </authorList>
    </citation>
    <scope>NUCLEOTIDE SEQUENCE</scope>
    <source>
        <strain evidence="9">A06</strain>
    </source>
</reference>
<dbReference type="InterPro" id="IPR039426">
    <property type="entry name" value="TonB-dep_rcpt-like"/>
</dbReference>
<evidence type="ECO:0000259" key="8">
    <source>
        <dbReference type="SMART" id="SM00965"/>
    </source>
</evidence>
<dbReference type="FunFam" id="2.60.40.1120:FF:000003">
    <property type="entry name" value="Outer membrane protein Omp121"/>
    <property type="match status" value="1"/>
</dbReference>
<evidence type="ECO:0000256" key="2">
    <source>
        <dbReference type="ARBA" id="ARBA00022448"/>
    </source>
</evidence>
<dbReference type="InterPro" id="IPR023996">
    <property type="entry name" value="TonB-dep_OMP_SusC/RagA"/>
</dbReference>
<dbReference type="InterPro" id="IPR012910">
    <property type="entry name" value="Plug_dom"/>
</dbReference>
<dbReference type="AlphaFoldDB" id="A0AA41YBF1"/>
<dbReference type="NCBIfam" id="TIGR04056">
    <property type="entry name" value="OMP_RagA_SusC"/>
    <property type="match status" value="1"/>
</dbReference>
<keyword evidence="4 7" id="KW-0812">Transmembrane</keyword>
<evidence type="ECO:0000256" key="5">
    <source>
        <dbReference type="ARBA" id="ARBA00023136"/>
    </source>
</evidence>
<sequence>MSLKYFNVTLKEAFGAIEENSNYVFFYNAQQIKLDEKVSLNVENKSIEEILDGLFQDKPITYKVIDRRIVLYPKSEDASPGIMQQSLPVKGKVTSRSGEPVPGVTVLVKGTMTGTVTDFDGNYQFTDIPGNAILVFSFVGLKTEEIEVAGRSTINVVLQEDAIGLEEVVAIGYGTQRKKDLTGSVSSISTEDMKSLPMPSIGDAMQGKAAGVQIISNGTPGSDPTFRIRGVGTINNNNPLMVIDGVPTEGGLNQLNMDDVESIQILKDASATAIYGSRGANGVVIITTKSGEKGQGTINFNAYYGVQEATSMVDMLNASQFAALHNEMMENAGLVKNPAFGDPASLGVGTDWAGALFSTAPIQNYSLSYSGGNEKTTYYVSGNYFDQEGIVLNTGFKRYTLKFNSETQLFDKVKFGNMISLNHDDKYSGSFSILDALRALPTQPIYNQDGTYSGPEGIPAWSGDIANPIGKATINENTTLGYNLLGSFFGEIELMKGLKFRSQAGLKANFWQSRNWAPKYDFKPSPQEQSYLGEASNKSITWNWDNTLTYNTTINEKHRLTILAGTSAQENKFEYISGSIQEFASDLTQQLDNGLSQKNINGNGSSWSLLSYMGRVNYTFADKYLVTATVRRDGSSRFGANNKWGIFPSGSLAWRISEENFMQLAGFIDDLKLRAGYGVTGNQEIGNYSFASALSTIKYNFNNNLVNAVVPIVMPNPNVQWESQKQANIGFDATLFDQRMNLTVDVYQKNTEDMLVPMAVPITSGYSDVVVPFINAGEVVNKGIELSVNSHNLTGDLTWDTDFNISFNKNEVKSLNDTIPLARGSVGFNQQVARIEAGKAMDAFYGFVTDGIFQTQAEVDAHALQVPGDDIYSRTSPGDIRFKDLNSDGIIDDDDRTYIGNPNPDFIFALNNRFAYKGFDLNIFLQGVYGNDIYNANRIWSEGMAVAQNQSRATVNRWTGVGTSNAMPRAVFNDPNKNIRPSDRFLEDGTYLRVKNVTLGYTFKNMLVKRLHMKSARLYVSGANLLTLTNYSGFDPEVSPNGIDLNTYPLTRTVSIGANISF</sequence>
<dbReference type="SUPFAM" id="SSF49464">
    <property type="entry name" value="Carboxypeptidase regulatory domain-like"/>
    <property type="match status" value="1"/>
</dbReference>
<dbReference type="InterPro" id="IPR023997">
    <property type="entry name" value="TonB-dep_OMP_SusC/RagA_CS"/>
</dbReference>
<evidence type="ECO:0000256" key="4">
    <source>
        <dbReference type="ARBA" id="ARBA00022692"/>
    </source>
</evidence>
<keyword evidence="2 7" id="KW-0813">Transport</keyword>
<organism evidence="9 10">
    <name type="scientific">Gaoshiqia sediminis</name>
    <dbReference type="NCBI Taxonomy" id="2986998"/>
    <lineage>
        <taxon>Bacteria</taxon>
        <taxon>Pseudomonadati</taxon>
        <taxon>Bacteroidota</taxon>
        <taxon>Bacteroidia</taxon>
        <taxon>Marinilabiliales</taxon>
        <taxon>Prolixibacteraceae</taxon>
        <taxon>Gaoshiqia</taxon>
    </lineage>
</organism>
<dbReference type="RefSeq" id="WP_282591685.1">
    <property type="nucleotide sequence ID" value="NZ_JAPAAF010000012.1"/>
</dbReference>
<evidence type="ECO:0000256" key="7">
    <source>
        <dbReference type="PROSITE-ProRule" id="PRU01360"/>
    </source>
</evidence>
<dbReference type="Pfam" id="PF07660">
    <property type="entry name" value="STN"/>
    <property type="match status" value="1"/>
</dbReference>
<comment type="subcellular location">
    <subcellularLocation>
        <location evidence="1 7">Cell outer membrane</location>
        <topology evidence="1 7">Multi-pass membrane protein</topology>
    </subcellularLocation>
</comment>
<dbReference type="Proteomes" id="UP001163821">
    <property type="component" value="Unassembled WGS sequence"/>
</dbReference>
<feature type="domain" description="Secretin/TonB short N-terminal" evidence="8">
    <location>
        <begin position="23"/>
        <end position="74"/>
    </location>
</feature>
<gene>
    <name evidence="9" type="ORF">N2K84_10105</name>
</gene>
<comment type="similarity">
    <text evidence="7">Belongs to the TonB-dependent receptor family.</text>
</comment>
<dbReference type="EMBL" id="JAPAAF010000012">
    <property type="protein sequence ID" value="MCW0483083.1"/>
    <property type="molecule type" value="Genomic_DNA"/>
</dbReference>
<name>A0AA41YBF1_9BACT</name>
<dbReference type="Pfam" id="PF07715">
    <property type="entry name" value="Plug"/>
    <property type="match status" value="1"/>
</dbReference>
<dbReference type="GO" id="GO:0009279">
    <property type="term" value="C:cell outer membrane"/>
    <property type="evidence" value="ECO:0007669"/>
    <property type="project" value="UniProtKB-SubCell"/>
</dbReference>
<dbReference type="SMART" id="SM00965">
    <property type="entry name" value="STN"/>
    <property type="match status" value="1"/>
</dbReference>
<evidence type="ECO:0000256" key="3">
    <source>
        <dbReference type="ARBA" id="ARBA00022452"/>
    </source>
</evidence>